<dbReference type="FunFam" id="1.10.630.10:FF:000018">
    <property type="entry name" value="Cytochrome P450 monooxygenase"/>
    <property type="match status" value="1"/>
</dbReference>
<evidence type="ECO:0000256" key="7">
    <source>
        <dbReference type="RuleBase" id="RU000461"/>
    </source>
</evidence>
<dbReference type="InterPro" id="IPR001128">
    <property type="entry name" value="Cyt_P450"/>
</dbReference>
<reference evidence="9 10" key="1">
    <citation type="submission" date="2019-08" db="EMBL/GenBank/DDBJ databases">
        <title>Paraburkholderia sp. DCY113.</title>
        <authorList>
            <person name="Kang J."/>
        </authorList>
    </citation>
    <scope>NUCLEOTIDE SEQUENCE [LARGE SCALE GENOMIC DNA]</scope>
    <source>
        <strain evidence="9 10">DCY113</strain>
    </source>
</reference>
<dbReference type="InterPro" id="IPR002397">
    <property type="entry name" value="Cyt_P450_B"/>
</dbReference>
<evidence type="ECO:0000256" key="5">
    <source>
        <dbReference type="ARBA" id="ARBA00023004"/>
    </source>
</evidence>
<evidence type="ECO:0000256" key="4">
    <source>
        <dbReference type="ARBA" id="ARBA00023002"/>
    </source>
</evidence>
<evidence type="ECO:0000256" key="8">
    <source>
        <dbReference type="SAM" id="MobiDB-lite"/>
    </source>
</evidence>
<keyword evidence="6 7" id="KW-0503">Monooxygenase</keyword>
<dbReference type="PANTHER" id="PTHR46696:SF1">
    <property type="entry name" value="CYTOCHROME P450 YJIB-RELATED"/>
    <property type="match status" value="1"/>
</dbReference>
<comment type="caution">
    <text evidence="9">The sequence shown here is derived from an EMBL/GenBank/DDBJ whole genome shotgun (WGS) entry which is preliminary data.</text>
</comment>
<dbReference type="Gene3D" id="1.10.630.10">
    <property type="entry name" value="Cytochrome P450"/>
    <property type="match status" value="1"/>
</dbReference>
<evidence type="ECO:0000313" key="9">
    <source>
        <dbReference type="EMBL" id="KAA1001737.1"/>
    </source>
</evidence>
<dbReference type="GO" id="GO:0016705">
    <property type="term" value="F:oxidoreductase activity, acting on paired donors, with incorporation or reduction of molecular oxygen"/>
    <property type="evidence" value="ECO:0007669"/>
    <property type="project" value="InterPro"/>
</dbReference>
<evidence type="ECO:0000313" key="10">
    <source>
        <dbReference type="Proteomes" id="UP000325273"/>
    </source>
</evidence>
<sequence>MSAQPLPIGEASPSGRPLLDDDFLENPYPAYETLREAGPIHWSDAFFDGAWLLTRHEDVEAMLRDPRFSARRTGGWVMNSGEGARSELKGFQQLFSRAMLFLDAPDHPRIRRVLHAGFRPDALRALRPHIEALVDELLDGVDARRGFDFMQRLARPLPARVIAKLMGVDGDCDGRFVDWSDGLAAFIGAPRPTLEQARRAQASLLGMSRYFESCLASGGAQDGLIGCLARAASDGTIADRTELIAQCAMLLFAGHETTRNLLGNGLYHLLAEPGLWGELRREPHRLTGAVRELLRFDSPVQYTGRRVATDLVLHGQPLRRGELVLGLIGAANRDPRRYADPDRLDIGRRAFAPLSFGSGPHVCIGAALTMMEAEIVFGQLMRRWPALALSEPRPRWNRNPVYRGLATLQVHVPAPAQSWHIG</sequence>
<keyword evidence="5 7" id="KW-0408">Iron</keyword>
<feature type="region of interest" description="Disordered" evidence="8">
    <location>
        <begin position="1"/>
        <end position="21"/>
    </location>
</feature>
<dbReference type="PRINTS" id="PR00359">
    <property type="entry name" value="BP450"/>
</dbReference>
<dbReference type="AlphaFoldDB" id="A0A5B0GE64"/>
<gene>
    <name evidence="9" type="ORF">FVF58_38660</name>
</gene>
<evidence type="ECO:0000256" key="6">
    <source>
        <dbReference type="ARBA" id="ARBA00023033"/>
    </source>
</evidence>
<keyword evidence="2 7" id="KW-0349">Heme</keyword>
<dbReference type="GO" id="GO:0020037">
    <property type="term" value="F:heme binding"/>
    <property type="evidence" value="ECO:0007669"/>
    <property type="project" value="InterPro"/>
</dbReference>
<proteinExistence type="inferred from homology"/>
<keyword evidence="4 7" id="KW-0560">Oxidoreductase</keyword>
<dbReference type="GO" id="GO:0005506">
    <property type="term" value="F:iron ion binding"/>
    <property type="evidence" value="ECO:0007669"/>
    <property type="project" value="InterPro"/>
</dbReference>
<dbReference type="EMBL" id="VTUZ01000040">
    <property type="protein sequence ID" value="KAA1001737.1"/>
    <property type="molecule type" value="Genomic_DNA"/>
</dbReference>
<dbReference type="RefSeq" id="WP_149674936.1">
    <property type="nucleotide sequence ID" value="NZ_VTUZ01000040.1"/>
</dbReference>
<dbReference type="SUPFAM" id="SSF48264">
    <property type="entry name" value="Cytochrome P450"/>
    <property type="match status" value="1"/>
</dbReference>
<evidence type="ECO:0000256" key="3">
    <source>
        <dbReference type="ARBA" id="ARBA00022723"/>
    </source>
</evidence>
<dbReference type="PRINTS" id="PR00385">
    <property type="entry name" value="P450"/>
</dbReference>
<keyword evidence="10" id="KW-1185">Reference proteome</keyword>
<dbReference type="InterPro" id="IPR036396">
    <property type="entry name" value="Cyt_P450_sf"/>
</dbReference>
<dbReference type="PANTHER" id="PTHR46696">
    <property type="entry name" value="P450, PUTATIVE (EUROFUNG)-RELATED"/>
    <property type="match status" value="1"/>
</dbReference>
<keyword evidence="3 7" id="KW-0479">Metal-binding</keyword>
<dbReference type="GO" id="GO:0004497">
    <property type="term" value="F:monooxygenase activity"/>
    <property type="evidence" value="ECO:0007669"/>
    <property type="project" value="UniProtKB-KW"/>
</dbReference>
<dbReference type="PROSITE" id="PS00086">
    <property type="entry name" value="CYTOCHROME_P450"/>
    <property type="match status" value="1"/>
</dbReference>
<name>A0A5B0GE64_9BURK</name>
<comment type="similarity">
    <text evidence="1 7">Belongs to the cytochrome P450 family.</text>
</comment>
<protein>
    <submittedName>
        <fullName evidence="9">Cytochrome P450</fullName>
    </submittedName>
</protein>
<dbReference type="CDD" id="cd20625">
    <property type="entry name" value="CYP164-like"/>
    <property type="match status" value="1"/>
</dbReference>
<accession>A0A5B0GE64</accession>
<organism evidence="9 10">
    <name type="scientific">Paraburkholderia panacisoli</name>
    <dbReference type="NCBI Taxonomy" id="2603818"/>
    <lineage>
        <taxon>Bacteria</taxon>
        <taxon>Pseudomonadati</taxon>
        <taxon>Pseudomonadota</taxon>
        <taxon>Betaproteobacteria</taxon>
        <taxon>Burkholderiales</taxon>
        <taxon>Burkholderiaceae</taxon>
        <taxon>Paraburkholderia</taxon>
    </lineage>
</organism>
<evidence type="ECO:0000256" key="2">
    <source>
        <dbReference type="ARBA" id="ARBA00022617"/>
    </source>
</evidence>
<evidence type="ECO:0000256" key="1">
    <source>
        <dbReference type="ARBA" id="ARBA00010617"/>
    </source>
</evidence>
<dbReference type="InterPro" id="IPR017972">
    <property type="entry name" value="Cyt_P450_CS"/>
</dbReference>
<dbReference type="Proteomes" id="UP000325273">
    <property type="component" value="Unassembled WGS sequence"/>
</dbReference>
<dbReference type="Pfam" id="PF00067">
    <property type="entry name" value="p450"/>
    <property type="match status" value="1"/>
</dbReference>